<keyword evidence="1" id="KW-0378">Hydrolase</keyword>
<evidence type="ECO:0000313" key="8">
    <source>
        <dbReference type="RefSeq" id="XP_046593976.1"/>
    </source>
</evidence>
<proteinExistence type="predicted"/>
<dbReference type="Proteomes" id="UP000829291">
    <property type="component" value="Chromosome 4"/>
</dbReference>
<dbReference type="PROSITE" id="PS50263">
    <property type="entry name" value="CN_HYDROLASE"/>
    <property type="match status" value="1"/>
</dbReference>
<accession>A0ABM3G134</accession>
<dbReference type="GeneID" id="107221657"/>
<dbReference type="CDD" id="cd07572">
    <property type="entry name" value="nit"/>
    <property type="match status" value="1"/>
</dbReference>
<comment type="catalytic activity">
    <reaction evidence="2">
        <text>2-oxoglutaramate + H2O = 2-oxoglutarate + NH4(+)</text>
        <dbReference type="Rhea" id="RHEA:32963"/>
        <dbReference type="ChEBI" id="CHEBI:15377"/>
        <dbReference type="ChEBI" id="CHEBI:16769"/>
        <dbReference type="ChEBI" id="CHEBI:16810"/>
        <dbReference type="ChEBI" id="CHEBI:28938"/>
        <dbReference type="EC" id="3.5.1.3"/>
    </reaction>
    <physiologicalReaction direction="left-to-right" evidence="2">
        <dbReference type="Rhea" id="RHEA:32964"/>
    </physiologicalReaction>
</comment>
<dbReference type="SUPFAM" id="SSF56317">
    <property type="entry name" value="Carbon-nitrogen hydrolase"/>
    <property type="match status" value="1"/>
</dbReference>
<evidence type="ECO:0000259" key="6">
    <source>
        <dbReference type="PROSITE" id="PS50263"/>
    </source>
</evidence>
<dbReference type="PANTHER" id="PTHR23088:SF30">
    <property type="entry name" value="OMEGA-AMIDASE NIT2"/>
    <property type="match status" value="1"/>
</dbReference>
<evidence type="ECO:0000256" key="1">
    <source>
        <dbReference type="ARBA" id="ARBA00022801"/>
    </source>
</evidence>
<dbReference type="InterPro" id="IPR036526">
    <property type="entry name" value="C-N_Hydrolase_sf"/>
</dbReference>
<dbReference type="EC" id="3.5.1.3" evidence="3"/>
<dbReference type="Gene3D" id="3.60.110.10">
    <property type="entry name" value="Carbon-nitrogen hydrolase"/>
    <property type="match status" value="1"/>
</dbReference>
<keyword evidence="7" id="KW-1185">Reference proteome</keyword>
<evidence type="ECO:0000313" key="7">
    <source>
        <dbReference type="Proteomes" id="UP000829291"/>
    </source>
</evidence>
<organism evidence="7 8">
    <name type="scientific">Neodiprion lecontei</name>
    <name type="common">Redheaded pine sawfly</name>
    <dbReference type="NCBI Taxonomy" id="441921"/>
    <lineage>
        <taxon>Eukaryota</taxon>
        <taxon>Metazoa</taxon>
        <taxon>Ecdysozoa</taxon>
        <taxon>Arthropoda</taxon>
        <taxon>Hexapoda</taxon>
        <taxon>Insecta</taxon>
        <taxon>Pterygota</taxon>
        <taxon>Neoptera</taxon>
        <taxon>Endopterygota</taxon>
        <taxon>Hymenoptera</taxon>
        <taxon>Tenthredinoidea</taxon>
        <taxon>Diprionidae</taxon>
        <taxon>Diprioninae</taxon>
        <taxon>Neodiprion</taxon>
    </lineage>
</organism>
<evidence type="ECO:0000256" key="2">
    <source>
        <dbReference type="ARBA" id="ARBA00036637"/>
    </source>
</evidence>
<evidence type="ECO:0000256" key="4">
    <source>
        <dbReference type="ARBA" id="ARBA00041576"/>
    </source>
</evidence>
<feature type="domain" description="CN hydrolase" evidence="6">
    <location>
        <begin position="50"/>
        <end position="295"/>
    </location>
</feature>
<evidence type="ECO:0000256" key="5">
    <source>
        <dbReference type="ARBA" id="ARBA00048745"/>
    </source>
</evidence>
<protein>
    <recommendedName>
        <fullName evidence="3">omega-amidase</fullName>
        <ecNumber evidence="3">3.5.1.3</ecNumber>
    </recommendedName>
    <alternativeName>
        <fullName evidence="4">Nitrilase homolog 2</fullName>
    </alternativeName>
</protein>
<reference evidence="8" key="1">
    <citation type="submission" date="2025-08" db="UniProtKB">
        <authorList>
            <consortium name="RefSeq"/>
        </authorList>
    </citation>
    <scope>IDENTIFICATION</scope>
    <source>
        <tissue evidence="8">Thorax and Abdomen</tissue>
    </source>
</reference>
<dbReference type="Pfam" id="PF00795">
    <property type="entry name" value="CN_hydrolase"/>
    <property type="match status" value="1"/>
</dbReference>
<comment type="catalytic activity">
    <reaction evidence="5">
        <text>2-oxosuccinamate + H2O = oxaloacetate + NH4(+)</text>
        <dbReference type="Rhea" id="RHEA:59412"/>
        <dbReference type="ChEBI" id="CHEBI:15377"/>
        <dbReference type="ChEBI" id="CHEBI:16452"/>
        <dbReference type="ChEBI" id="CHEBI:28938"/>
        <dbReference type="ChEBI" id="CHEBI:57735"/>
        <dbReference type="EC" id="3.5.1.3"/>
    </reaction>
    <physiologicalReaction direction="left-to-right" evidence="5">
        <dbReference type="Rhea" id="RHEA:59413"/>
    </physiologicalReaction>
</comment>
<dbReference type="PANTHER" id="PTHR23088">
    <property type="entry name" value="NITRILASE-RELATED"/>
    <property type="match status" value="1"/>
</dbReference>
<dbReference type="InterPro" id="IPR003010">
    <property type="entry name" value="C-N_Hydrolase"/>
</dbReference>
<evidence type="ECO:0000256" key="3">
    <source>
        <dbReference type="ARBA" id="ARBA00039118"/>
    </source>
</evidence>
<sequence length="323" mass="35986">MAMALSNIARQSSKAMASTYDDFCQFHGNNFVLLAIDNVNISNTYLIKGLRLALVQLAVTDDKATNISRAISFVERAKQQGADVVALPECFNSPYGTAHFPNYAENVPAGETSLALSAAAKKNGIYVIGGSIPERDGEKFFNTCTVWDSEGKFIGKYRKVHLFDIDVKGKMTFKESDILTAGNELLTFHIKNWKIGLGICYDIRFEELARLYRNLGCQLMFYPGAFNMTTGPLHWSLLQRARANDAQLYVAGVSPAKVDGSGYVAYGHTQLTDPWGKVLKELEFAEDMIVADIDMTVVDEVRAQIPIFGQRRTDLYETCWKKN</sequence>
<dbReference type="RefSeq" id="XP_046593976.1">
    <property type="nucleotide sequence ID" value="XM_046738020.1"/>
</dbReference>
<name>A0ABM3G134_NEOLC</name>
<dbReference type="InterPro" id="IPR045254">
    <property type="entry name" value="Nit1/2_C-N_Hydrolase"/>
</dbReference>
<gene>
    <name evidence="8" type="primary">LOC107221657</name>
</gene>